<dbReference type="OrthoDB" id="34589at2"/>
<dbReference type="InterPro" id="IPR011991">
    <property type="entry name" value="ArsR-like_HTH"/>
</dbReference>
<dbReference type="InterPro" id="IPR038475">
    <property type="entry name" value="RecG_C_sf"/>
</dbReference>
<dbReference type="InterPro" id="IPR038461">
    <property type="entry name" value="Schlafen_AlbA_2_dom_sf"/>
</dbReference>
<accession>A0A6I0EWQ3</accession>
<gene>
    <name evidence="2" type="ORF">F8154_14000</name>
</gene>
<organism evidence="2 3">
    <name type="scientific">Alkaliphilus pronyensis</name>
    <dbReference type="NCBI Taxonomy" id="1482732"/>
    <lineage>
        <taxon>Bacteria</taxon>
        <taxon>Bacillati</taxon>
        <taxon>Bacillota</taxon>
        <taxon>Clostridia</taxon>
        <taxon>Peptostreptococcales</taxon>
        <taxon>Natronincolaceae</taxon>
        <taxon>Alkaliphilus</taxon>
    </lineage>
</organism>
<name>A0A6I0EWQ3_9FIRM</name>
<dbReference type="Proteomes" id="UP000432715">
    <property type="component" value="Unassembled WGS sequence"/>
</dbReference>
<dbReference type="PANTHER" id="PTHR30595">
    <property type="entry name" value="GLPR-RELATED TRANSCRIPTIONAL REPRESSOR"/>
    <property type="match status" value="1"/>
</dbReference>
<dbReference type="InterPro" id="IPR036390">
    <property type="entry name" value="WH_DNA-bd_sf"/>
</dbReference>
<evidence type="ECO:0000259" key="1">
    <source>
        <dbReference type="Pfam" id="PF04326"/>
    </source>
</evidence>
<dbReference type="Pfam" id="PF04326">
    <property type="entry name" value="SLFN_AlbA_2"/>
    <property type="match status" value="1"/>
</dbReference>
<dbReference type="InterPro" id="IPR007421">
    <property type="entry name" value="Schlafen_AlbA_2_dom"/>
</dbReference>
<keyword evidence="3" id="KW-1185">Reference proteome</keyword>
<dbReference type="SUPFAM" id="SSF46785">
    <property type="entry name" value="Winged helix' DNA-binding domain"/>
    <property type="match status" value="1"/>
</dbReference>
<dbReference type="PANTHER" id="PTHR30595:SF6">
    <property type="entry name" value="SCHLAFEN ALBA-2 DOMAIN-CONTAINING PROTEIN"/>
    <property type="match status" value="1"/>
</dbReference>
<dbReference type="Pfam" id="PF13749">
    <property type="entry name" value="HATPase_c_4"/>
    <property type="match status" value="1"/>
</dbReference>
<evidence type="ECO:0000313" key="2">
    <source>
        <dbReference type="EMBL" id="KAB3530300.1"/>
    </source>
</evidence>
<dbReference type="EMBL" id="WBZC01000069">
    <property type="protein sequence ID" value="KAB3530300.1"/>
    <property type="molecule type" value="Genomic_DNA"/>
</dbReference>
<sequence length="565" mass="64369">MRSKDDILKMLDSLENHIADDFEAQDLDFKGWVERSINDNMNVAVKMAVCMANGGGGTVVFGIKDKIKGRSNAIIGVPPHIDALLMQKSVYEKTDPHITPTFNWIVVPEGHKRILMMNVYPGIPPYTETNGNATIRVGKECRPLTGSMRKELFASTGVSDFTSILVDEYWEDCFSPVAMERIRMIMAEEHAPDTLLKMSNEDLLRSIGALKDGKLTFGGLLIVGNSEALSKYIPNHRWDFRRMINSTDYAIKEGQNSSIPIGLYEIERYMAAENPTTTIKIGFLHPEFSAYPNIALREALLNAFVHRDYRIPGSVMLKHYKDKLIITNPGNFIGGISPSNILHHPPVARNLHLADLMDRLRLVNRSNLGVPRIYKSLLIEGKEPPQYNEIGECIELTLIASTIVPEFRSFIKELNIKGIEVDVDHLIILNYLLRHREIDTDNAAYICQRSMDQVREILSYMENSLKLVESGGTVKKKYYSLTRETYAMLERGIEYDRDKRLDRESIKMRILSILRERNLTNTEIRQMTGMDRQQVLRLMRELETNGVKIKGVGRGAYYTIDVPQQ</sequence>
<proteinExistence type="predicted"/>
<dbReference type="AlphaFoldDB" id="A0A6I0EWQ3"/>
<dbReference type="Gene3D" id="3.30.950.30">
    <property type="entry name" value="Schlafen, AAA domain"/>
    <property type="match status" value="1"/>
</dbReference>
<dbReference type="Gene3D" id="3.30.565.60">
    <property type="match status" value="1"/>
</dbReference>
<feature type="domain" description="Schlafen AlbA-2" evidence="1">
    <location>
        <begin position="23"/>
        <end position="144"/>
    </location>
</feature>
<dbReference type="RefSeq" id="WP_151862241.1">
    <property type="nucleotide sequence ID" value="NZ_WBZC01000069.1"/>
</dbReference>
<protein>
    <submittedName>
        <fullName evidence="2">Transcriptional regulator</fullName>
    </submittedName>
</protein>
<reference evidence="2 3" key="1">
    <citation type="submission" date="2019-10" db="EMBL/GenBank/DDBJ databases">
        <title>Alkaliphilus serpentinus sp. nov. and Alkaliphilus pronyensis sp. nov., two novel anaerobic alkaliphilic species isolated from the serpentinized-hosted hydrothermal field of the Prony Bay (New Caledonia).</title>
        <authorList>
            <person name="Postec A."/>
        </authorList>
    </citation>
    <scope>NUCLEOTIDE SEQUENCE [LARGE SCALE GENOMIC DNA]</scope>
    <source>
        <strain evidence="2 3">LacV</strain>
    </source>
</reference>
<comment type="caution">
    <text evidence="2">The sequence shown here is derived from an EMBL/GenBank/DDBJ whole genome shotgun (WGS) entry which is preliminary data.</text>
</comment>
<evidence type="ECO:0000313" key="3">
    <source>
        <dbReference type="Proteomes" id="UP000432715"/>
    </source>
</evidence>
<dbReference type="CDD" id="cd00090">
    <property type="entry name" value="HTH_ARSR"/>
    <property type="match status" value="1"/>
</dbReference>